<name>A0A084UAR1_9HYPH</name>
<evidence type="ECO:0000313" key="1">
    <source>
        <dbReference type="EMBL" id="KFB10047.1"/>
    </source>
</evidence>
<dbReference type="OrthoDB" id="8480244at2"/>
<dbReference type="InterPro" id="IPR009922">
    <property type="entry name" value="DUF1457"/>
</dbReference>
<dbReference type="Pfam" id="PF07310">
    <property type="entry name" value="PAS_5"/>
    <property type="match status" value="1"/>
</dbReference>
<sequence length="211" mass="23681">MRQGGSNQLFQYWNRLRGNRAAPLRTEIEPSDIRTLLADTFILEKDGRGEATFRLAGTRICSHYGQELKSRAFCPLWSAQDQARMARLVDHVFEQDAVVVLEFDGLTEQGRSVTFEAIILPLSGGQEGPRALGALFPLQKPFWLGADPVLENQLHSFRLIDPDREPLFLGNRPEISVPPLSPHSMAADLPETNRPLKKVRHLVVFEGGKVD</sequence>
<dbReference type="PATRIC" id="fig|472175.3.peg.1084"/>
<dbReference type="Proteomes" id="UP000053675">
    <property type="component" value="Unassembled WGS sequence"/>
</dbReference>
<dbReference type="STRING" id="472175.EL18_01075"/>
<accession>A0A084UAR1</accession>
<dbReference type="eggNOG" id="COG5388">
    <property type="taxonomic scope" value="Bacteria"/>
</dbReference>
<dbReference type="PIRSF" id="PIRSF031878">
    <property type="entry name" value="UCP031878"/>
    <property type="match status" value="1"/>
</dbReference>
<protein>
    <recommendedName>
        <fullName evidence="3">PAS domain-containing protein</fullName>
    </recommendedName>
</protein>
<keyword evidence="2" id="KW-1185">Reference proteome</keyword>
<dbReference type="EMBL" id="JMQM01000001">
    <property type="protein sequence ID" value="KFB10047.1"/>
    <property type="molecule type" value="Genomic_DNA"/>
</dbReference>
<reference evidence="1 2" key="1">
    <citation type="submission" date="2014-05" db="EMBL/GenBank/DDBJ databases">
        <title>Draft Genome Sequence of Nitratireductor basaltis Strain UMTGB225, A Marine Bacterium Isolated from Green Barrel Tunicate.</title>
        <authorList>
            <person name="Gan H.Y."/>
        </authorList>
    </citation>
    <scope>NUCLEOTIDE SEQUENCE [LARGE SCALE GENOMIC DNA]</scope>
    <source>
        <strain evidence="1 2">UMTGB225</strain>
    </source>
</reference>
<proteinExistence type="predicted"/>
<dbReference type="RefSeq" id="WP_036480549.1">
    <property type="nucleotide sequence ID" value="NZ_JMQM01000001.1"/>
</dbReference>
<gene>
    <name evidence="1" type="ORF">EL18_01075</name>
</gene>
<dbReference type="AlphaFoldDB" id="A0A084UAR1"/>
<organism evidence="1 2">
    <name type="scientific">Nitratireductor basaltis</name>
    <dbReference type="NCBI Taxonomy" id="472175"/>
    <lineage>
        <taxon>Bacteria</taxon>
        <taxon>Pseudomonadati</taxon>
        <taxon>Pseudomonadota</taxon>
        <taxon>Alphaproteobacteria</taxon>
        <taxon>Hyphomicrobiales</taxon>
        <taxon>Phyllobacteriaceae</taxon>
        <taxon>Nitratireductor</taxon>
    </lineage>
</organism>
<evidence type="ECO:0000313" key="2">
    <source>
        <dbReference type="Proteomes" id="UP000053675"/>
    </source>
</evidence>
<evidence type="ECO:0008006" key="3">
    <source>
        <dbReference type="Google" id="ProtNLM"/>
    </source>
</evidence>
<comment type="caution">
    <text evidence="1">The sequence shown here is derived from an EMBL/GenBank/DDBJ whole genome shotgun (WGS) entry which is preliminary data.</text>
</comment>